<dbReference type="RefSeq" id="WP_341771002.1">
    <property type="nucleotide sequence ID" value="NZ_SLWS01000019.1"/>
</dbReference>
<name>A0A4R2IMU5_9PSEU</name>
<dbReference type="Pfam" id="PF20611">
    <property type="entry name" value="DUF6801"/>
    <property type="match status" value="2"/>
</dbReference>
<organism evidence="2 3">
    <name type="scientific">Actinocrispum wychmicini</name>
    <dbReference type="NCBI Taxonomy" id="1213861"/>
    <lineage>
        <taxon>Bacteria</taxon>
        <taxon>Bacillati</taxon>
        <taxon>Actinomycetota</taxon>
        <taxon>Actinomycetes</taxon>
        <taxon>Pseudonocardiales</taxon>
        <taxon>Pseudonocardiaceae</taxon>
        <taxon>Actinocrispum</taxon>
    </lineage>
</organism>
<sequence>MKIGQLRLSGRRIATLAVAAAMAGGFIVGGAVTASASPVSKVFTYKCTFPLVGAQDVTATVAVDLPDTGTPGTRLALGDLSITATLSANIVSALRAFGTATTSGTATADVDASQNSTNITLGLPGFKIAPQTVPPSGTMPVAISGPTPSMIVYTAGNVVIKAGTQFNAKVDTRKADGTPTSLGILNVPCNVKATTPAQDLTLKTIVVTGANATPPSLGTQVPGGTVSKSLTYTCVFPTTGAVSVTGTATGTIPASGAHGTRIQPTLSVSAALPSNVVDVLRNNNAATVSGSGRADVFATYGGTNLTLGVPGPVPSVAVPATGGLSATLSPAVPSFSVPAAGAIQLAAGPELNGTFTPLLANGNPTALGTFNVPCTLNPGQDPAIGTITIT</sequence>
<accession>A0A4R2IMU5</accession>
<dbReference type="InterPro" id="IPR046542">
    <property type="entry name" value="DUF6801"/>
</dbReference>
<feature type="domain" description="DUF6801" evidence="1">
    <location>
        <begin position="231"/>
        <end position="385"/>
    </location>
</feature>
<protein>
    <recommendedName>
        <fullName evidence="1">DUF6801 domain-containing protein</fullName>
    </recommendedName>
</protein>
<dbReference type="Proteomes" id="UP000295680">
    <property type="component" value="Unassembled WGS sequence"/>
</dbReference>
<reference evidence="2 3" key="1">
    <citation type="submission" date="2019-03" db="EMBL/GenBank/DDBJ databases">
        <title>Genomic Encyclopedia of Type Strains, Phase IV (KMG-IV): sequencing the most valuable type-strain genomes for metagenomic binning, comparative biology and taxonomic classification.</title>
        <authorList>
            <person name="Goeker M."/>
        </authorList>
    </citation>
    <scope>NUCLEOTIDE SEQUENCE [LARGE SCALE GENOMIC DNA]</scope>
    <source>
        <strain evidence="2 3">DSM 45934</strain>
    </source>
</reference>
<dbReference type="AlphaFoldDB" id="A0A4R2IMU5"/>
<feature type="domain" description="DUF6801" evidence="1">
    <location>
        <begin position="44"/>
        <end position="202"/>
    </location>
</feature>
<dbReference type="EMBL" id="SLWS01000019">
    <property type="protein sequence ID" value="TCO46511.1"/>
    <property type="molecule type" value="Genomic_DNA"/>
</dbReference>
<gene>
    <name evidence="2" type="ORF">EV192_11990</name>
</gene>
<comment type="caution">
    <text evidence="2">The sequence shown here is derived from an EMBL/GenBank/DDBJ whole genome shotgun (WGS) entry which is preliminary data.</text>
</comment>
<keyword evidence="3" id="KW-1185">Reference proteome</keyword>
<evidence type="ECO:0000313" key="3">
    <source>
        <dbReference type="Proteomes" id="UP000295680"/>
    </source>
</evidence>
<proteinExistence type="predicted"/>
<evidence type="ECO:0000313" key="2">
    <source>
        <dbReference type="EMBL" id="TCO46511.1"/>
    </source>
</evidence>
<evidence type="ECO:0000259" key="1">
    <source>
        <dbReference type="Pfam" id="PF20611"/>
    </source>
</evidence>